<proteinExistence type="predicted"/>
<feature type="transmembrane region" description="Helical" evidence="1">
    <location>
        <begin position="59"/>
        <end position="90"/>
    </location>
</feature>
<organism evidence="2 3">
    <name type="scientific">Furfurilactobacillus rossiae</name>
    <dbReference type="NCBI Taxonomy" id="231049"/>
    <lineage>
        <taxon>Bacteria</taxon>
        <taxon>Bacillati</taxon>
        <taxon>Bacillota</taxon>
        <taxon>Bacilli</taxon>
        <taxon>Lactobacillales</taxon>
        <taxon>Lactobacillaceae</taxon>
        <taxon>Furfurilactobacillus</taxon>
    </lineage>
</organism>
<dbReference type="AlphaFoldDB" id="A0A7C9IYD7"/>
<evidence type="ECO:0000256" key="1">
    <source>
        <dbReference type="SAM" id="Phobius"/>
    </source>
</evidence>
<feature type="transmembrane region" description="Helical" evidence="1">
    <location>
        <begin position="31"/>
        <end position="52"/>
    </location>
</feature>
<comment type="caution">
    <text evidence="2">The sequence shown here is derived from an EMBL/GenBank/DDBJ whole genome shotgun (WGS) entry which is preliminary data.</text>
</comment>
<dbReference type="EMBL" id="WEZT01000013">
    <property type="protein sequence ID" value="MYV05622.1"/>
    <property type="molecule type" value="Genomic_DNA"/>
</dbReference>
<accession>A0A7C9IYD7</accession>
<reference evidence="2 3" key="1">
    <citation type="journal article" date="2019" name="Appl. Environ. Microbiol.">
        <title>Genetic determinants of hydroxycinnamic acid metabolism in heterofermentative lactobacilli.</title>
        <authorList>
            <person name="Gaur G."/>
            <person name="Oh J.H."/>
            <person name="Filannino P."/>
            <person name="Gobbetti M."/>
            <person name="van Pijkeren J.P."/>
            <person name="Ganzle M.G."/>
        </authorList>
    </citation>
    <scope>NUCLEOTIDE SEQUENCE [LARGE SCALE GENOMIC DNA]</scope>
    <source>
        <strain evidence="2 3">FUA3583</strain>
    </source>
</reference>
<keyword evidence="1" id="KW-1133">Transmembrane helix</keyword>
<protein>
    <submittedName>
        <fullName evidence="2">Uncharacterized protein</fullName>
    </submittedName>
</protein>
<keyword evidence="1" id="KW-0812">Transmembrane</keyword>
<keyword evidence="1" id="KW-0472">Membrane</keyword>
<evidence type="ECO:0000313" key="3">
    <source>
        <dbReference type="Proteomes" id="UP000480570"/>
    </source>
</evidence>
<sequence length="236" mass="27165">MSDQLLKDGFVVNTILKEADLFCPNSVRINFTIYLLLVAAITAVIIFFLSAISALNKKVAFLVAFLHYFTIFLNPLVSIVTIAGIIIALIQLNLAQKSYKDSVENVKLLLKDKQNVYTLEASNYYNKEVRSSLIYSIQGYQRILQGVYYSNLDDETLKQIIREFATKNSDLNLTLLKLSHFAFYFKSNMIDQNYVRAEYKPRVREFLQLPDIELVLTTYYNDTGLTSFKRLFDGVK</sequence>
<name>A0A7C9IYD7_9LACO</name>
<gene>
    <name evidence="2" type="ORF">GB992_07160</name>
</gene>
<evidence type="ECO:0000313" key="2">
    <source>
        <dbReference type="EMBL" id="MYV05622.1"/>
    </source>
</evidence>
<dbReference type="Proteomes" id="UP000480570">
    <property type="component" value="Unassembled WGS sequence"/>
</dbReference>